<sequence length="1353" mass="156226">MVFCYSPIFSFITNLFSVFWRSFPFKTNFLFAIDLAIIQENNLKWLLIPILIICYGLLVFNFFKIKSRLSNKFIEANNEEYIRKKEYQTYLLFLGILNPITEINLELFFVRPKSLLSSNLTIGVILLIIYFISTKKAIVFKYIKQIFITIYILYFLLICKSILLHSLDLIPVISFVVAFFFAFTILKPIKLYWYFTTFVFLFIATIYFFEMLPIKTVIILLNFSILVFMINYVNHVTSLNIKDKFKFSNQIVNNGNSLVMATNRKGEVQFCSETIETILGYTVEEVMGLGFWKVTEDPEFIGEEFHNNTIAERTFTRKLKCKNGEFKHIQWNDKRFSDDLIIGIGQDVTNEIKTQKRYENLVESATDIIFELDKYGQFILINKNSEKLMGYNLEEFKEIKFRDLISDIYSENVFNFYSNPTVEINSYPMLEFPIIKKNGEEMWISQKVSVNRDEEGEISGYSVIARDITFVKNIEKERTERQEKIIKYNEALRVLTVKSYSKNADFETILKNILEITAITIGASRASYWQNFPEELKCINLYQLNSDNYESGLVLTKEQYPHYFANVQEKNQIVASDIYAAAATKELCIDYAPLNKIYSLLDTPVIINGKLKGLICIETTDKIKPWNHEDINFARSVSDLLAMAIESKMRLKTEKTLAYKSELLSAMALCTEKFLNSKDIDAIFTEVLVIMGNATKSHRAYYYKNNPDEKSISQKYRWIFDNTTLTENNPKLQNLPYEYFEELILPLLDNKIYQASVPKIKNISLKNKLLNVDVISLILFPVFIKNKFHGFLGFDNTDKERIWSEDEIKILQTLARNIASSIESISNETAIFESEEKFRLLANNIPGTVYLSENDKDHTKLYLNDEIEKLTGYKKADFLEKRMIYTDLIHPEDVEMTIRESTESLSKFEPFHLTYRIINRNDEIVWVEEFGDAVIKNGKIIYIEGIMLDITKRKEAEKAIQGRDYAEAANKAKSEFLANMSHEIRTPLNGIIGFTDLLMKTELGEIQQKHMITVNQSANSLLGIVNDILDFSKIEAGKLDLYIEKYNVKELLDQIIDLIFYESNQKKLALELNIASDIPKYFWVDIVRLKQILINLLANAVKFTEKGFVRLEVTLIEEIDNSTNRIRFAVVDSGIGIMEKNKEKIFKAFSQEDSSTTKKFGGTGLGLTISNKLLGLMGSHLNLKSEIGVGSSFYFDVDLKSTNTPSEVQPLLSSPDYVSNDIFLKTDAKFKNLKVMLAEDNKINMLLLKTIIKNILPQAIIFEIHNGQEAILNFETLNPDIIFMDIQMPVMNGYEAVTAIRKLKLGKDIPIIAVTAGTEKEEKEKCIKVGMNDYISKPIAKGIIEETLIKWIT</sequence>
<dbReference type="InterPro" id="IPR003018">
    <property type="entry name" value="GAF"/>
</dbReference>
<dbReference type="InterPro" id="IPR013655">
    <property type="entry name" value="PAS_fold_3"/>
</dbReference>
<feature type="transmembrane region" description="Helical" evidence="12">
    <location>
        <begin position="215"/>
        <end position="234"/>
    </location>
</feature>
<dbReference type="PROSITE" id="PS50113">
    <property type="entry name" value="PAC"/>
    <property type="match status" value="2"/>
</dbReference>
<evidence type="ECO:0000313" key="18">
    <source>
        <dbReference type="Proteomes" id="UP000198569"/>
    </source>
</evidence>
<evidence type="ECO:0000256" key="3">
    <source>
        <dbReference type="ARBA" id="ARBA00022553"/>
    </source>
</evidence>
<accession>A0A1H2UN65</accession>
<dbReference type="Pfam" id="PF13426">
    <property type="entry name" value="PAS_9"/>
    <property type="match status" value="1"/>
</dbReference>
<feature type="transmembrane region" description="Helical" evidence="12">
    <location>
        <begin position="191"/>
        <end position="209"/>
    </location>
</feature>
<keyword evidence="7" id="KW-0067">ATP-binding</keyword>
<dbReference type="InterPro" id="IPR001610">
    <property type="entry name" value="PAC"/>
</dbReference>
<evidence type="ECO:0000259" key="15">
    <source>
        <dbReference type="PROSITE" id="PS50112"/>
    </source>
</evidence>
<dbReference type="CDD" id="cd00130">
    <property type="entry name" value="PAS"/>
    <property type="match status" value="3"/>
</dbReference>
<dbReference type="SUPFAM" id="SSF55874">
    <property type="entry name" value="ATPase domain of HSP90 chaperone/DNA topoisomerase II/histidine kinase"/>
    <property type="match status" value="1"/>
</dbReference>
<dbReference type="EMBL" id="FNMV01000003">
    <property type="protein sequence ID" value="SDW57029.1"/>
    <property type="molecule type" value="Genomic_DNA"/>
</dbReference>
<evidence type="ECO:0000256" key="8">
    <source>
        <dbReference type="ARBA" id="ARBA00023012"/>
    </source>
</evidence>
<organism evidence="17 18">
    <name type="scientific">Flavobacterium degerlachei</name>
    <dbReference type="NCBI Taxonomy" id="229203"/>
    <lineage>
        <taxon>Bacteria</taxon>
        <taxon>Pseudomonadati</taxon>
        <taxon>Bacteroidota</taxon>
        <taxon>Flavobacteriia</taxon>
        <taxon>Flavobacteriales</taxon>
        <taxon>Flavobacteriaceae</taxon>
        <taxon>Flavobacterium</taxon>
    </lineage>
</organism>
<keyword evidence="6" id="KW-0418">Kinase</keyword>
<dbReference type="Gene3D" id="1.10.287.130">
    <property type="match status" value="1"/>
</dbReference>
<dbReference type="Gene3D" id="3.30.450.20">
    <property type="entry name" value="PAS domain"/>
    <property type="match status" value="3"/>
</dbReference>
<feature type="domain" description="Response regulatory" evidence="14">
    <location>
        <begin position="1234"/>
        <end position="1352"/>
    </location>
</feature>
<dbReference type="InterPro" id="IPR011006">
    <property type="entry name" value="CheY-like_superfamily"/>
</dbReference>
<dbReference type="SMART" id="SM00448">
    <property type="entry name" value="REC"/>
    <property type="match status" value="1"/>
</dbReference>
<dbReference type="InterPro" id="IPR003661">
    <property type="entry name" value="HisK_dim/P_dom"/>
</dbReference>
<feature type="domain" description="PAS" evidence="15">
    <location>
        <begin position="834"/>
        <end position="908"/>
    </location>
</feature>
<reference evidence="18" key="1">
    <citation type="submission" date="2016-10" db="EMBL/GenBank/DDBJ databases">
        <authorList>
            <person name="Varghese N."/>
            <person name="Submissions S."/>
        </authorList>
    </citation>
    <scope>NUCLEOTIDE SEQUENCE [LARGE SCALE GENOMIC DNA]</scope>
    <source>
        <strain evidence="18">DSM 15718</strain>
    </source>
</reference>
<dbReference type="NCBIfam" id="TIGR00229">
    <property type="entry name" value="sensory_box"/>
    <property type="match status" value="3"/>
</dbReference>
<keyword evidence="12" id="KW-1133">Transmembrane helix</keyword>
<evidence type="ECO:0000256" key="10">
    <source>
        <dbReference type="ARBA" id="ARBA00068150"/>
    </source>
</evidence>
<dbReference type="FunFam" id="1.10.287.130:FF:000002">
    <property type="entry name" value="Two-component osmosensing histidine kinase"/>
    <property type="match status" value="1"/>
</dbReference>
<dbReference type="SMART" id="SM00091">
    <property type="entry name" value="PAS"/>
    <property type="match status" value="3"/>
</dbReference>
<evidence type="ECO:0000256" key="5">
    <source>
        <dbReference type="ARBA" id="ARBA00022741"/>
    </source>
</evidence>
<evidence type="ECO:0000256" key="7">
    <source>
        <dbReference type="ARBA" id="ARBA00022840"/>
    </source>
</evidence>
<dbReference type="Pfam" id="PF00989">
    <property type="entry name" value="PAS"/>
    <property type="match status" value="1"/>
</dbReference>
<feature type="transmembrane region" description="Helical" evidence="12">
    <location>
        <begin position="43"/>
        <end position="63"/>
    </location>
</feature>
<dbReference type="PANTHER" id="PTHR45339:SF1">
    <property type="entry name" value="HYBRID SIGNAL TRANSDUCTION HISTIDINE KINASE J"/>
    <property type="match status" value="1"/>
</dbReference>
<proteinExistence type="predicted"/>
<dbReference type="PROSITE" id="PS50110">
    <property type="entry name" value="RESPONSE_REGULATORY"/>
    <property type="match status" value="1"/>
</dbReference>
<evidence type="ECO:0000313" key="17">
    <source>
        <dbReference type="EMBL" id="SDW57029.1"/>
    </source>
</evidence>
<dbReference type="InterPro" id="IPR036890">
    <property type="entry name" value="HATPase_C_sf"/>
</dbReference>
<comment type="catalytic activity">
    <reaction evidence="1">
        <text>ATP + protein L-histidine = ADP + protein N-phospho-L-histidine.</text>
        <dbReference type="EC" id="2.7.13.3"/>
    </reaction>
</comment>
<evidence type="ECO:0000256" key="4">
    <source>
        <dbReference type="ARBA" id="ARBA00022679"/>
    </source>
</evidence>
<evidence type="ECO:0000256" key="12">
    <source>
        <dbReference type="SAM" id="Phobius"/>
    </source>
</evidence>
<evidence type="ECO:0000259" key="13">
    <source>
        <dbReference type="PROSITE" id="PS50109"/>
    </source>
</evidence>
<dbReference type="GO" id="GO:0000155">
    <property type="term" value="F:phosphorelay sensor kinase activity"/>
    <property type="evidence" value="ECO:0007669"/>
    <property type="project" value="InterPro"/>
</dbReference>
<dbReference type="SUPFAM" id="SSF52172">
    <property type="entry name" value="CheY-like"/>
    <property type="match status" value="1"/>
</dbReference>
<comment type="subunit">
    <text evidence="9">At low DSF concentrations, interacts with RpfF.</text>
</comment>
<dbReference type="InterPro" id="IPR035965">
    <property type="entry name" value="PAS-like_dom_sf"/>
</dbReference>
<name>A0A1H2UN65_9FLAO</name>
<feature type="transmembrane region" description="Helical" evidence="12">
    <location>
        <begin position="169"/>
        <end position="186"/>
    </location>
</feature>
<gene>
    <name evidence="17" type="ORF">SAMN05444338_103203</name>
</gene>
<dbReference type="PANTHER" id="PTHR45339">
    <property type="entry name" value="HYBRID SIGNAL TRANSDUCTION HISTIDINE KINASE J"/>
    <property type="match status" value="1"/>
</dbReference>
<dbReference type="InterPro" id="IPR000014">
    <property type="entry name" value="PAS"/>
</dbReference>
<dbReference type="SMART" id="SM00065">
    <property type="entry name" value="GAF"/>
    <property type="match status" value="2"/>
</dbReference>
<dbReference type="SMART" id="SM00387">
    <property type="entry name" value="HATPase_c"/>
    <property type="match status" value="1"/>
</dbReference>
<dbReference type="Pfam" id="PF02518">
    <property type="entry name" value="HATPase_c"/>
    <property type="match status" value="1"/>
</dbReference>
<dbReference type="PRINTS" id="PR00344">
    <property type="entry name" value="BCTRLSENSOR"/>
</dbReference>
<dbReference type="SMART" id="SM00086">
    <property type="entry name" value="PAC"/>
    <property type="match status" value="3"/>
</dbReference>
<dbReference type="Gene3D" id="3.30.450.40">
    <property type="match status" value="2"/>
</dbReference>
<feature type="domain" description="PAC" evidence="16">
    <location>
        <begin position="428"/>
        <end position="480"/>
    </location>
</feature>
<keyword evidence="3 11" id="KW-0597">Phosphoprotein</keyword>
<dbReference type="OrthoDB" id="9811889at2"/>
<dbReference type="Gene3D" id="3.30.565.10">
    <property type="entry name" value="Histidine kinase-like ATPase, C-terminal domain"/>
    <property type="match status" value="1"/>
</dbReference>
<dbReference type="CDD" id="cd16922">
    <property type="entry name" value="HATPase_EvgS-ArcB-TorS-like"/>
    <property type="match status" value="1"/>
</dbReference>
<dbReference type="SUPFAM" id="SSF55781">
    <property type="entry name" value="GAF domain-like"/>
    <property type="match status" value="2"/>
</dbReference>
<feature type="transmembrane region" description="Helical" evidence="12">
    <location>
        <begin position="145"/>
        <end position="163"/>
    </location>
</feature>
<dbReference type="CDD" id="cd17546">
    <property type="entry name" value="REC_hyHK_CKI1_RcsC-like"/>
    <property type="match status" value="1"/>
</dbReference>
<keyword evidence="12" id="KW-0472">Membrane</keyword>
<dbReference type="InterPro" id="IPR005467">
    <property type="entry name" value="His_kinase_dom"/>
</dbReference>
<evidence type="ECO:0000256" key="2">
    <source>
        <dbReference type="ARBA" id="ARBA00012438"/>
    </source>
</evidence>
<dbReference type="Pfam" id="PF08447">
    <property type="entry name" value="PAS_3"/>
    <property type="match status" value="1"/>
</dbReference>
<dbReference type="SUPFAM" id="SSF55785">
    <property type="entry name" value="PYP-like sensor domain (PAS domain)"/>
    <property type="match status" value="3"/>
</dbReference>
<dbReference type="SUPFAM" id="SSF47384">
    <property type="entry name" value="Homodimeric domain of signal transducing histidine kinase"/>
    <property type="match status" value="1"/>
</dbReference>
<dbReference type="CDD" id="cd00082">
    <property type="entry name" value="HisKA"/>
    <property type="match status" value="1"/>
</dbReference>
<dbReference type="Proteomes" id="UP000198569">
    <property type="component" value="Unassembled WGS sequence"/>
</dbReference>
<evidence type="ECO:0000259" key="16">
    <source>
        <dbReference type="PROSITE" id="PS50113"/>
    </source>
</evidence>
<dbReference type="EC" id="2.7.13.3" evidence="2"/>
<dbReference type="InterPro" id="IPR004358">
    <property type="entry name" value="Sig_transdc_His_kin-like_C"/>
</dbReference>
<evidence type="ECO:0000259" key="14">
    <source>
        <dbReference type="PROSITE" id="PS50110"/>
    </source>
</evidence>
<keyword evidence="8" id="KW-0902">Two-component regulatory system</keyword>
<evidence type="ECO:0000256" key="11">
    <source>
        <dbReference type="PROSITE-ProRule" id="PRU00169"/>
    </source>
</evidence>
<feature type="domain" description="Histidine kinase" evidence="13">
    <location>
        <begin position="979"/>
        <end position="1201"/>
    </location>
</feature>
<evidence type="ECO:0000256" key="6">
    <source>
        <dbReference type="ARBA" id="ARBA00022777"/>
    </source>
</evidence>
<keyword evidence="5" id="KW-0547">Nucleotide-binding</keyword>
<keyword evidence="18" id="KW-1185">Reference proteome</keyword>
<dbReference type="InterPro" id="IPR029016">
    <property type="entry name" value="GAF-like_dom_sf"/>
</dbReference>
<dbReference type="InterPro" id="IPR003594">
    <property type="entry name" value="HATPase_dom"/>
</dbReference>
<dbReference type="InterPro" id="IPR036097">
    <property type="entry name" value="HisK_dim/P_sf"/>
</dbReference>
<feature type="modified residue" description="4-aspartylphosphate" evidence="11">
    <location>
        <position position="1285"/>
    </location>
</feature>
<dbReference type="SMART" id="SM00388">
    <property type="entry name" value="HisKA"/>
    <property type="match status" value="1"/>
</dbReference>
<dbReference type="Gene3D" id="3.40.50.2300">
    <property type="match status" value="1"/>
</dbReference>
<dbReference type="InterPro" id="IPR000700">
    <property type="entry name" value="PAS-assoc_C"/>
</dbReference>
<feature type="domain" description="PAC" evidence="16">
    <location>
        <begin position="911"/>
        <end position="962"/>
    </location>
</feature>
<dbReference type="InterPro" id="IPR001789">
    <property type="entry name" value="Sig_transdc_resp-reg_receiver"/>
</dbReference>
<dbReference type="STRING" id="229203.SAMN05444338_103203"/>
<feature type="transmembrane region" description="Helical" evidence="12">
    <location>
        <begin position="7"/>
        <end position="23"/>
    </location>
</feature>
<feature type="domain" description="PAS" evidence="15">
    <location>
        <begin position="250"/>
        <end position="288"/>
    </location>
</feature>
<dbReference type="Pfam" id="PF00072">
    <property type="entry name" value="Response_reg"/>
    <property type="match status" value="1"/>
</dbReference>
<dbReference type="InterPro" id="IPR013767">
    <property type="entry name" value="PAS_fold"/>
</dbReference>
<evidence type="ECO:0000256" key="1">
    <source>
        <dbReference type="ARBA" id="ARBA00000085"/>
    </source>
</evidence>
<protein>
    <recommendedName>
        <fullName evidence="10">Sensory/regulatory protein RpfC</fullName>
        <ecNumber evidence="2">2.7.13.3</ecNumber>
    </recommendedName>
</protein>
<dbReference type="Pfam" id="PF00512">
    <property type="entry name" value="HisKA"/>
    <property type="match status" value="1"/>
</dbReference>
<dbReference type="PROSITE" id="PS50109">
    <property type="entry name" value="HIS_KIN"/>
    <property type="match status" value="1"/>
</dbReference>
<keyword evidence="4" id="KW-0808">Transferase</keyword>
<dbReference type="GO" id="GO:0005524">
    <property type="term" value="F:ATP binding"/>
    <property type="evidence" value="ECO:0007669"/>
    <property type="project" value="UniProtKB-KW"/>
</dbReference>
<dbReference type="PROSITE" id="PS50112">
    <property type="entry name" value="PAS"/>
    <property type="match status" value="3"/>
</dbReference>
<feature type="transmembrane region" description="Helical" evidence="12">
    <location>
        <begin position="115"/>
        <end position="133"/>
    </location>
</feature>
<feature type="domain" description="PAS" evidence="15">
    <location>
        <begin position="354"/>
        <end position="396"/>
    </location>
</feature>
<dbReference type="Pfam" id="PF01590">
    <property type="entry name" value="GAF"/>
    <property type="match status" value="2"/>
</dbReference>
<keyword evidence="12" id="KW-0812">Transmembrane</keyword>
<dbReference type="GO" id="GO:0006355">
    <property type="term" value="P:regulation of DNA-templated transcription"/>
    <property type="evidence" value="ECO:0007669"/>
    <property type="project" value="InterPro"/>
</dbReference>
<evidence type="ECO:0000256" key="9">
    <source>
        <dbReference type="ARBA" id="ARBA00064003"/>
    </source>
</evidence>
<dbReference type="FunFam" id="3.30.565.10:FF:000010">
    <property type="entry name" value="Sensor histidine kinase RcsC"/>
    <property type="match status" value="1"/>
</dbReference>